<feature type="domain" description="Major facilitator superfamily (MFS) profile" evidence="9">
    <location>
        <begin position="13"/>
        <end position="444"/>
    </location>
</feature>
<dbReference type="AlphaFoldDB" id="A0A1B6FN92"/>
<keyword evidence="4" id="KW-0762">Sugar transport</keyword>
<dbReference type="InterPro" id="IPR005829">
    <property type="entry name" value="Sugar_transporter_CS"/>
</dbReference>
<sequence>ETERYLRTAKIRQFVAAFLASLLGFTSGSTFGWTSPMQPLLMSLHPPVGTEPMTEENISWLGSINFVGTVVGSFFWGIIADSWGRKKTACLVTIPFILHWILTIVARNFYWLIVARLIAGIGNNGAVASVPAFISEMAQDDLRGFYGSFFMMFVNFGMMYSYVMGTYLNYYGLSIACIVIPLIFLLTFIWIPESPMFLSKNGQVADAEKSLFWYRGGDAVETEKVLKSYKHEPSNTNNKLSVMSLFDTRGTTKAFILGLALVISLQTCGITPIIAFAISIFEMCGTSLTPYNSALIMGSMQVVFTISSSFLVDRLGRKVLLMTSLIVMAFSLATLGTYLFFLDGQPVDSVFRWTPVVSLSICVGAYAIGVATVPFVILGEIFPTHIKGYAIAKLMMALGIIAFIFVKCFPTMKSFLKPHGLFWLYAVFSLSFSIFFYYHLPETKGKPLNEILRMLNKKGSEDNLTEEKKITTELIPLQ</sequence>
<feature type="transmembrane region" description="Helical" evidence="8">
    <location>
        <begin position="390"/>
        <end position="409"/>
    </location>
</feature>
<evidence type="ECO:0000256" key="2">
    <source>
        <dbReference type="ARBA" id="ARBA00022448"/>
    </source>
</evidence>
<feature type="transmembrane region" description="Helical" evidence="8">
    <location>
        <begin position="319"/>
        <end position="341"/>
    </location>
</feature>
<feature type="transmembrane region" description="Helical" evidence="8">
    <location>
        <begin position="353"/>
        <end position="378"/>
    </location>
</feature>
<keyword evidence="3" id="KW-1003">Cell membrane</keyword>
<dbReference type="PANTHER" id="PTHR48021:SF1">
    <property type="entry name" value="GH07001P-RELATED"/>
    <property type="match status" value="1"/>
</dbReference>
<name>A0A1B6FN92_9HEMI</name>
<feature type="transmembrane region" description="Helical" evidence="8">
    <location>
        <begin position="112"/>
        <end position="133"/>
    </location>
</feature>
<dbReference type="GO" id="GO:0005886">
    <property type="term" value="C:plasma membrane"/>
    <property type="evidence" value="ECO:0007669"/>
    <property type="project" value="UniProtKB-SubCell"/>
</dbReference>
<feature type="transmembrane region" description="Helical" evidence="8">
    <location>
        <begin position="421"/>
        <end position="440"/>
    </location>
</feature>
<feature type="transmembrane region" description="Helical" evidence="8">
    <location>
        <begin position="145"/>
        <end position="164"/>
    </location>
</feature>
<dbReference type="GO" id="GO:0022857">
    <property type="term" value="F:transmembrane transporter activity"/>
    <property type="evidence" value="ECO:0007669"/>
    <property type="project" value="InterPro"/>
</dbReference>
<feature type="transmembrane region" description="Helical" evidence="8">
    <location>
        <begin position="88"/>
        <end position="106"/>
    </location>
</feature>
<gene>
    <name evidence="10" type="ORF">g.9486</name>
</gene>
<dbReference type="PANTHER" id="PTHR48021">
    <property type="match status" value="1"/>
</dbReference>
<evidence type="ECO:0000259" key="9">
    <source>
        <dbReference type="PROSITE" id="PS50850"/>
    </source>
</evidence>
<evidence type="ECO:0000256" key="7">
    <source>
        <dbReference type="ARBA" id="ARBA00023136"/>
    </source>
</evidence>
<dbReference type="InterPro" id="IPR005828">
    <property type="entry name" value="MFS_sugar_transport-like"/>
</dbReference>
<protein>
    <recommendedName>
        <fullName evidence="9">Major facilitator superfamily (MFS) profile domain-containing protein</fullName>
    </recommendedName>
</protein>
<accession>A0A1B6FN92</accession>
<dbReference type="InterPro" id="IPR036259">
    <property type="entry name" value="MFS_trans_sf"/>
</dbReference>
<evidence type="ECO:0000256" key="3">
    <source>
        <dbReference type="ARBA" id="ARBA00022475"/>
    </source>
</evidence>
<dbReference type="PROSITE" id="PS00216">
    <property type="entry name" value="SUGAR_TRANSPORT_1"/>
    <property type="match status" value="1"/>
</dbReference>
<dbReference type="Gene3D" id="1.20.1250.20">
    <property type="entry name" value="MFS general substrate transporter like domains"/>
    <property type="match status" value="1"/>
</dbReference>
<dbReference type="PRINTS" id="PR00171">
    <property type="entry name" value="SUGRTRNSPORT"/>
</dbReference>
<dbReference type="EMBL" id="GECZ01018093">
    <property type="protein sequence ID" value="JAS51676.1"/>
    <property type="molecule type" value="Transcribed_RNA"/>
</dbReference>
<dbReference type="SUPFAM" id="SSF103473">
    <property type="entry name" value="MFS general substrate transporter"/>
    <property type="match status" value="1"/>
</dbReference>
<feature type="transmembrane region" description="Helical" evidence="8">
    <location>
        <begin position="254"/>
        <end position="281"/>
    </location>
</feature>
<feature type="transmembrane region" description="Helical" evidence="8">
    <location>
        <begin position="58"/>
        <end position="76"/>
    </location>
</feature>
<evidence type="ECO:0000256" key="4">
    <source>
        <dbReference type="ARBA" id="ARBA00022597"/>
    </source>
</evidence>
<proteinExistence type="predicted"/>
<evidence type="ECO:0000256" key="5">
    <source>
        <dbReference type="ARBA" id="ARBA00022692"/>
    </source>
</evidence>
<evidence type="ECO:0000313" key="10">
    <source>
        <dbReference type="EMBL" id="JAS51676.1"/>
    </source>
</evidence>
<keyword evidence="7 8" id="KW-0472">Membrane</keyword>
<dbReference type="PROSITE" id="PS50850">
    <property type="entry name" value="MFS"/>
    <property type="match status" value="1"/>
</dbReference>
<dbReference type="InterPro" id="IPR020846">
    <property type="entry name" value="MFS_dom"/>
</dbReference>
<keyword evidence="2" id="KW-0813">Transport</keyword>
<evidence type="ECO:0000256" key="1">
    <source>
        <dbReference type="ARBA" id="ARBA00004651"/>
    </source>
</evidence>
<keyword evidence="6 8" id="KW-1133">Transmembrane helix</keyword>
<dbReference type="FunFam" id="1.20.1250.20:FF:000218">
    <property type="entry name" value="facilitated trehalose transporter Tret1"/>
    <property type="match status" value="1"/>
</dbReference>
<comment type="subcellular location">
    <subcellularLocation>
        <location evidence="1">Cell membrane</location>
        <topology evidence="1">Multi-pass membrane protein</topology>
    </subcellularLocation>
</comment>
<dbReference type="Pfam" id="PF00083">
    <property type="entry name" value="Sugar_tr"/>
    <property type="match status" value="1"/>
</dbReference>
<reference evidence="10" key="1">
    <citation type="submission" date="2015-11" db="EMBL/GenBank/DDBJ databases">
        <title>De novo transcriptome assembly of four potential Pierce s Disease insect vectors from Arizona vineyards.</title>
        <authorList>
            <person name="Tassone E.E."/>
        </authorList>
    </citation>
    <scope>NUCLEOTIDE SEQUENCE</scope>
</reference>
<dbReference type="InterPro" id="IPR050549">
    <property type="entry name" value="MFS_Trehalose_Transporter"/>
</dbReference>
<keyword evidence="5 8" id="KW-0812">Transmembrane</keyword>
<organism evidence="10">
    <name type="scientific">Cuerna arida</name>
    <dbReference type="NCBI Taxonomy" id="1464854"/>
    <lineage>
        <taxon>Eukaryota</taxon>
        <taxon>Metazoa</taxon>
        <taxon>Ecdysozoa</taxon>
        <taxon>Arthropoda</taxon>
        <taxon>Hexapoda</taxon>
        <taxon>Insecta</taxon>
        <taxon>Pterygota</taxon>
        <taxon>Neoptera</taxon>
        <taxon>Paraneoptera</taxon>
        <taxon>Hemiptera</taxon>
        <taxon>Auchenorrhyncha</taxon>
        <taxon>Membracoidea</taxon>
        <taxon>Cicadellidae</taxon>
        <taxon>Cicadellinae</taxon>
        <taxon>Proconiini</taxon>
        <taxon>Cuerna</taxon>
    </lineage>
</organism>
<feature type="transmembrane region" description="Helical" evidence="8">
    <location>
        <begin position="170"/>
        <end position="191"/>
    </location>
</feature>
<dbReference type="InterPro" id="IPR003663">
    <property type="entry name" value="Sugar/inositol_transpt"/>
</dbReference>
<evidence type="ECO:0000256" key="6">
    <source>
        <dbReference type="ARBA" id="ARBA00022989"/>
    </source>
</evidence>
<evidence type="ECO:0000256" key="8">
    <source>
        <dbReference type="SAM" id="Phobius"/>
    </source>
</evidence>
<feature type="transmembrane region" description="Helical" evidence="8">
    <location>
        <begin position="293"/>
        <end position="312"/>
    </location>
</feature>
<feature type="non-terminal residue" evidence="10">
    <location>
        <position position="1"/>
    </location>
</feature>